<dbReference type="InterPro" id="IPR051419">
    <property type="entry name" value="Lys/N-term_MeTrsfase_sf"/>
</dbReference>
<keyword evidence="2" id="KW-0489">Methyltransferase</keyword>
<evidence type="ECO:0000259" key="8">
    <source>
        <dbReference type="Pfam" id="PF13649"/>
    </source>
</evidence>
<evidence type="ECO:0000256" key="7">
    <source>
        <dbReference type="SAM" id="MobiDB-lite"/>
    </source>
</evidence>
<dbReference type="GO" id="GO:0005737">
    <property type="term" value="C:cytoplasm"/>
    <property type="evidence" value="ECO:0007669"/>
    <property type="project" value="UniProtKB-ARBA"/>
</dbReference>
<evidence type="ECO:0000256" key="2">
    <source>
        <dbReference type="ARBA" id="ARBA00022603"/>
    </source>
</evidence>
<evidence type="ECO:0000313" key="10">
    <source>
        <dbReference type="Proteomes" id="UP000812440"/>
    </source>
</evidence>
<dbReference type="PANTHER" id="PTHR12176">
    <property type="entry name" value="SAM-DEPENDENT METHYLTRANSFERASE SUPERFAMILY PROTEIN"/>
    <property type="match status" value="1"/>
</dbReference>
<sequence>MNLLPKSSKEFASPEYWEHFFRRRGDRAFEWYGGYLELCGLLHKYIKPKDKVLVVGCGNSELSEKLYDAGCQKITNIDVSEVVIRQMKDRNSSQRPHMIFQLMDATQTTFSDSSFQVVLDKGTLDAIMTDTEKGTLETAGKMMSEIGRVLQYGGRFLCISLAQAHVLEKLVGHFSQGGWMVRVHQVQQGNSSVNHTQFPMPVFVFVMTKIRQMPGFPQVLEIMPDEEGVKPANCASPKDLMEAVKERQQYALIKNRLNQNQSSEEVSLDLCNENSGKSRYTFYIVDSPTIRLSHSNHFAIFIIPHGRETEWLFGSERGRKQLAGSVGFRRLIVVALHRDQQYTDMKGIQSELSAKVLELAPPGLPDNHQVPFLSVGEDLGARIVQHQGKSQLSGDYVVEDVRGDDNINYRRLVFLSTQNIVQSEARLLPIRAHAGQKKRKDKKKQPPKLNDVGQPTMTMIDKSYLCCEHHKAMISGLSLLPDPGLLPERRISVLVIGLGGGSLPLFIHDYFPGSSVEVVEIDPSVLDVACNWFGFSQDDRMKVYIADGLVHINTLSDKGGVCYDVVIFDVDSKDPSVGMSCPPPAFVEKLFLLNVLRILNTNGIFILNLVCRDLALRSNVLKVLHEIFPLIYAQKIEEEVNEILFCLNSDRNLNTTDIAENAKKLEKQLRNPGLPWDDTYSLADMLKSVKIV</sequence>
<feature type="domain" description="Methyltransferase" evidence="8">
    <location>
        <begin position="52"/>
        <end position="154"/>
    </location>
</feature>
<evidence type="ECO:0000256" key="6">
    <source>
        <dbReference type="ARBA" id="ARBA00081503"/>
    </source>
</evidence>
<evidence type="ECO:0000256" key="3">
    <source>
        <dbReference type="ARBA" id="ARBA00022679"/>
    </source>
</evidence>
<dbReference type="OrthoDB" id="411785at2759"/>
<evidence type="ECO:0000256" key="1">
    <source>
        <dbReference type="ARBA" id="ARBA00008361"/>
    </source>
</evidence>
<dbReference type="CDD" id="cd02440">
    <property type="entry name" value="AdoMet_MTases"/>
    <property type="match status" value="2"/>
</dbReference>
<reference evidence="9" key="1">
    <citation type="thesis" date="2020" institute="ProQuest LLC" country="789 East Eisenhower Parkway, Ann Arbor, MI, USA">
        <title>Comparative Genomics and Chromosome Evolution.</title>
        <authorList>
            <person name="Mudd A.B."/>
        </authorList>
    </citation>
    <scope>NUCLEOTIDE SEQUENCE</scope>
    <source>
        <strain evidence="9">Female2</strain>
        <tissue evidence="9">Blood</tissue>
    </source>
</reference>
<protein>
    <recommendedName>
        <fullName evidence="5">eEF1A lysine and N-terminal methyltransferase</fullName>
    </recommendedName>
    <alternativeName>
        <fullName evidence="6">Methyltransferase-like protein 13</fullName>
    </alternativeName>
</protein>
<dbReference type="Proteomes" id="UP000812440">
    <property type="component" value="Chromosome 4"/>
</dbReference>
<dbReference type="Pfam" id="PF13649">
    <property type="entry name" value="Methyltransf_25"/>
    <property type="match status" value="1"/>
</dbReference>
<evidence type="ECO:0000256" key="5">
    <source>
        <dbReference type="ARBA" id="ARBA00071300"/>
    </source>
</evidence>
<gene>
    <name evidence="9" type="ORF">GDO86_007676</name>
</gene>
<evidence type="ECO:0000313" key="9">
    <source>
        <dbReference type="EMBL" id="KAG8436673.1"/>
    </source>
</evidence>
<keyword evidence="3" id="KW-0808">Transferase</keyword>
<dbReference type="AlphaFoldDB" id="A0A8T2IYF6"/>
<dbReference type="PANTHER" id="PTHR12176:SF78">
    <property type="entry name" value="EEF1A LYSINE AND N-TERMINAL METHYLTRANSFERASE"/>
    <property type="match status" value="1"/>
</dbReference>
<dbReference type="FunFam" id="3.40.50.150:FF:000150">
    <property type="entry name" value="methyltransferase-like protein 13 isoform X1"/>
    <property type="match status" value="1"/>
</dbReference>
<dbReference type="FunFam" id="3.40.50.150:FF:000110">
    <property type="entry name" value="methyltransferase-like protein 13 isoform X1"/>
    <property type="match status" value="1"/>
</dbReference>
<dbReference type="EMBL" id="JAACNH010000007">
    <property type="protein sequence ID" value="KAG8436673.1"/>
    <property type="molecule type" value="Genomic_DNA"/>
</dbReference>
<name>A0A8T2IYF6_9PIPI</name>
<keyword evidence="4" id="KW-0511">Multifunctional enzyme</keyword>
<dbReference type="InterPro" id="IPR029063">
    <property type="entry name" value="SAM-dependent_MTases_sf"/>
</dbReference>
<comment type="caution">
    <text evidence="9">The sequence shown here is derived from an EMBL/GenBank/DDBJ whole genome shotgun (WGS) entry which is preliminary data.</text>
</comment>
<dbReference type="Pfam" id="PF01564">
    <property type="entry name" value="Spermine_synth"/>
    <property type="match status" value="1"/>
</dbReference>
<feature type="compositionally biased region" description="Basic residues" evidence="7">
    <location>
        <begin position="434"/>
        <end position="446"/>
    </location>
</feature>
<dbReference type="Gene3D" id="3.40.50.150">
    <property type="entry name" value="Vaccinia Virus protein VP39"/>
    <property type="match status" value="2"/>
</dbReference>
<keyword evidence="10" id="KW-1185">Reference proteome</keyword>
<comment type="similarity">
    <text evidence="1">Belongs to the methyltransferase superfamily.</text>
</comment>
<accession>A0A8T2IYF6</accession>
<dbReference type="SUPFAM" id="SSF53335">
    <property type="entry name" value="S-adenosyl-L-methionine-dependent methyltransferases"/>
    <property type="match status" value="2"/>
</dbReference>
<proteinExistence type="inferred from homology"/>
<dbReference type="GO" id="GO:0008168">
    <property type="term" value="F:methyltransferase activity"/>
    <property type="evidence" value="ECO:0007669"/>
    <property type="project" value="UniProtKB-KW"/>
</dbReference>
<dbReference type="GO" id="GO:0032259">
    <property type="term" value="P:methylation"/>
    <property type="evidence" value="ECO:0007669"/>
    <property type="project" value="UniProtKB-KW"/>
</dbReference>
<evidence type="ECO:0000256" key="4">
    <source>
        <dbReference type="ARBA" id="ARBA00023268"/>
    </source>
</evidence>
<organism evidence="9 10">
    <name type="scientific">Hymenochirus boettgeri</name>
    <name type="common">Congo dwarf clawed frog</name>
    <dbReference type="NCBI Taxonomy" id="247094"/>
    <lineage>
        <taxon>Eukaryota</taxon>
        <taxon>Metazoa</taxon>
        <taxon>Chordata</taxon>
        <taxon>Craniata</taxon>
        <taxon>Vertebrata</taxon>
        <taxon>Euteleostomi</taxon>
        <taxon>Amphibia</taxon>
        <taxon>Batrachia</taxon>
        <taxon>Anura</taxon>
        <taxon>Pipoidea</taxon>
        <taxon>Pipidae</taxon>
        <taxon>Pipinae</taxon>
        <taxon>Hymenochirus</taxon>
    </lineage>
</organism>
<dbReference type="InterPro" id="IPR041698">
    <property type="entry name" value="Methyltransf_25"/>
</dbReference>
<feature type="region of interest" description="Disordered" evidence="7">
    <location>
        <begin position="432"/>
        <end position="453"/>
    </location>
</feature>